<dbReference type="CDD" id="cd06572">
    <property type="entry name" value="Histidinol_dh"/>
    <property type="match status" value="1"/>
</dbReference>
<dbReference type="Gene3D" id="3.40.50.1980">
    <property type="entry name" value="Nitrogenase molybdenum iron protein domain"/>
    <property type="match status" value="2"/>
</dbReference>
<dbReference type="Proteomes" id="UP001560267">
    <property type="component" value="Unassembled WGS sequence"/>
</dbReference>
<dbReference type="PANTHER" id="PTHR21256">
    <property type="entry name" value="HISTIDINOL DEHYDROGENASE HDH"/>
    <property type="match status" value="1"/>
</dbReference>
<protein>
    <recommendedName>
        <fullName evidence="3">Histidinol dehydrogenase</fullName>
    </recommendedName>
</protein>
<dbReference type="PRINTS" id="PR00083">
    <property type="entry name" value="HOLDHDRGNASE"/>
</dbReference>
<dbReference type="Gene3D" id="1.20.5.1300">
    <property type="match status" value="1"/>
</dbReference>
<comment type="pathway">
    <text evidence="1">Amino-acid biosynthesis; L-histidine biosynthesis; L-histidine from 5-phospho-alpha-D-ribose 1-diphosphate: step 9/9.</text>
</comment>
<evidence type="ECO:0000256" key="2">
    <source>
        <dbReference type="ARBA" id="ARBA00010178"/>
    </source>
</evidence>
<dbReference type="SUPFAM" id="SSF53720">
    <property type="entry name" value="ALDH-like"/>
    <property type="match status" value="1"/>
</dbReference>
<evidence type="ECO:0000256" key="6">
    <source>
        <dbReference type="RuleBase" id="RU004175"/>
    </source>
</evidence>
<name>A0ABV3Y081_9ACTN</name>
<evidence type="ECO:0000256" key="5">
    <source>
        <dbReference type="PIRNR" id="PIRNR000099"/>
    </source>
</evidence>
<dbReference type="GO" id="GO:0004399">
    <property type="term" value="F:histidinol dehydrogenase activity"/>
    <property type="evidence" value="ECO:0007669"/>
    <property type="project" value="UniProtKB-EC"/>
</dbReference>
<organism evidence="7 8">
    <name type="scientific">Ferrimicrobium acidiphilum</name>
    <dbReference type="NCBI Taxonomy" id="121039"/>
    <lineage>
        <taxon>Bacteria</taxon>
        <taxon>Bacillati</taxon>
        <taxon>Actinomycetota</taxon>
        <taxon>Acidimicrobiia</taxon>
        <taxon>Acidimicrobiales</taxon>
        <taxon>Acidimicrobiaceae</taxon>
        <taxon>Ferrimicrobium</taxon>
    </lineage>
</organism>
<keyword evidence="8" id="KW-1185">Reference proteome</keyword>
<reference evidence="7 8" key="1">
    <citation type="submission" date="2024-07" db="EMBL/GenBank/DDBJ databases">
        <title>Draft Genome Sequence of Ferrimicrobium acidiphilum Strain YE2023, Isolated from a Pulp of Bioleach Reactor.</title>
        <authorList>
            <person name="Elkina Y.A."/>
            <person name="Bulaeva A.G."/>
            <person name="Beletsky A.V."/>
            <person name="Mardanov A.V."/>
        </authorList>
    </citation>
    <scope>NUCLEOTIDE SEQUENCE [LARGE SCALE GENOMIC DNA]</scope>
    <source>
        <strain evidence="7 8">YE2023</strain>
    </source>
</reference>
<dbReference type="NCBIfam" id="TIGR00069">
    <property type="entry name" value="hisD"/>
    <property type="match status" value="1"/>
</dbReference>
<keyword evidence="4 5" id="KW-0560">Oxidoreductase</keyword>
<dbReference type="InterPro" id="IPR012131">
    <property type="entry name" value="Hstdl_DH"/>
</dbReference>
<comment type="similarity">
    <text evidence="2 5 6">Belongs to the histidinol dehydrogenase family.</text>
</comment>
<evidence type="ECO:0000256" key="3">
    <source>
        <dbReference type="ARBA" id="ARBA00016531"/>
    </source>
</evidence>
<dbReference type="Pfam" id="PF00815">
    <property type="entry name" value="Histidinol_dh"/>
    <property type="match status" value="1"/>
</dbReference>
<evidence type="ECO:0000313" key="7">
    <source>
        <dbReference type="EMBL" id="MEX6428958.1"/>
    </source>
</evidence>
<gene>
    <name evidence="7" type="primary">hisD</name>
    <name evidence="7" type="ORF">AB6A68_03800</name>
</gene>
<dbReference type="InterPro" id="IPR022695">
    <property type="entry name" value="Histidinol_DH_monofunct"/>
</dbReference>
<dbReference type="PANTHER" id="PTHR21256:SF2">
    <property type="entry name" value="HISTIDINE BIOSYNTHESIS TRIFUNCTIONAL PROTEIN"/>
    <property type="match status" value="1"/>
</dbReference>
<accession>A0ABV3Y081</accession>
<evidence type="ECO:0000256" key="1">
    <source>
        <dbReference type="ARBA" id="ARBA00004940"/>
    </source>
</evidence>
<dbReference type="InterPro" id="IPR016161">
    <property type="entry name" value="Ald_DH/histidinol_DH"/>
</dbReference>
<sequence length="448" mass="47618">MSESGKKVVLESQELMQQVRTLHLVDLRHHEGPLRTSDIPRPQAPAHETLERVRAIIDEVRVGGDRALRSLTLRFDGVELGALTIDRPMMEEAYHTLEPRLAQALTVAHRRIQQVYEAELPTSARVASDGITVVRHNIAVASAGCYVPGGAARYPSTVLHTATVAKVAGVERVVVATPPQSDGSVDQATLAACFVAGVDALYPIGGAQAIAALAYGTETVVPVDTIVGPGNLYVALAKAQVALDTGIGSSFAGPSEVLVVADATVDPRYAAVDLAVQAEHGPHGLAWLVTWDEDYLLEVDAALHEYVASSSRLEAIRSTLIDNGFAALVSSREQAIELANLIAPEHLELLHRDGEQDSAYVRNAGVVFVGADATAAFGDYVAGPSHVLPTYGTARFASGLGLEDFLRRQHTVIIGPTAIDEIGWAVEEIANVEGLTAHGESIAIRRRS</sequence>
<evidence type="ECO:0000313" key="8">
    <source>
        <dbReference type="Proteomes" id="UP001560267"/>
    </source>
</evidence>
<evidence type="ECO:0000256" key="4">
    <source>
        <dbReference type="ARBA" id="ARBA00023002"/>
    </source>
</evidence>
<dbReference type="PIRSF" id="PIRSF000099">
    <property type="entry name" value="Histidinol_dh"/>
    <property type="match status" value="1"/>
</dbReference>
<comment type="caution">
    <text evidence="7">The sequence shown here is derived from an EMBL/GenBank/DDBJ whole genome shotgun (WGS) entry which is preliminary data.</text>
</comment>
<dbReference type="EMBL" id="JBFSHR010000008">
    <property type="protein sequence ID" value="MEX6428958.1"/>
    <property type="molecule type" value="Genomic_DNA"/>
</dbReference>
<proteinExistence type="inferred from homology"/>